<dbReference type="EMBL" id="JAAVNE010000004">
    <property type="protein sequence ID" value="NKC30026.1"/>
    <property type="molecule type" value="Genomic_DNA"/>
</dbReference>
<evidence type="ECO:0000313" key="4">
    <source>
        <dbReference type="Proteomes" id="UP000787635"/>
    </source>
</evidence>
<feature type="signal peptide" evidence="2">
    <location>
        <begin position="1"/>
        <end position="19"/>
    </location>
</feature>
<organism evidence="3 4">
    <name type="scientific">Falsiroseomonas selenitidurans</name>
    <dbReference type="NCBI Taxonomy" id="2716335"/>
    <lineage>
        <taxon>Bacteria</taxon>
        <taxon>Pseudomonadati</taxon>
        <taxon>Pseudomonadota</taxon>
        <taxon>Alphaproteobacteria</taxon>
        <taxon>Acetobacterales</taxon>
        <taxon>Roseomonadaceae</taxon>
        <taxon>Falsiroseomonas</taxon>
    </lineage>
</organism>
<protein>
    <recommendedName>
        <fullName evidence="5">Lipoprotein</fullName>
    </recommendedName>
</protein>
<name>A0ABX1DYS7_9PROT</name>
<evidence type="ECO:0000256" key="2">
    <source>
        <dbReference type="SAM" id="SignalP"/>
    </source>
</evidence>
<dbReference type="Proteomes" id="UP000787635">
    <property type="component" value="Unassembled WGS sequence"/>
</dbReference>
<proteinExistence type="predicted"/>
<accession>A0ABX1DYS7</accession>
<evidence type="ECO:0008006" key="5">
    <source>
        <dbReference type="Google" id="ProtNLM"/>
    </source>
</evidence>
<keyword evidence="2" id="KW-0732">Signal</keyword>
<reference evidence="3 4" key="1">
    <citation type="submission" date="2020-03" db="EMBL/GenBank/DDBJ databases">
        <title>Roseomonas selenitidurans sp. nov. isolated from urban soil.</title>
        <authorList>
            <person name="Liu H."/>
        </authorList>
    </citation>
    <scope>NUCLEOTIDE SEQUENCE [LARGE SCALE GENOMIC DNA]</scope>
    <source>
        <strain evidence="3 4">BU-1</strain>
    </source>
</reference>
<dbReference type="PROSITE" id="PS51257">
    <property type="entry name" value="PROKAR_LIPOPROTEIN"/>
    <property type="match status" value="1"/>
</dbReference>
<feature type="chain" id="PRO_5047425778" description="Lipoprotein" evidence="2">
    <location>
        <begin position="20"/>
        <end position="51"/>
    </location>
</feature>
<gene>
    <name evidence="3" type="ORF">HEQ75_04070</name>
</gene>
<feature type="region of interest" description="Disordered" evidence="1">
    <location>
        <begin position="31"/>
        <end position="51"/>
    </location>
</feature>
<keyword evidence="4" id="KW-1185">Reference proteome</keyword>
<dbReference type="RefSeq" id="WP_168027649.1">
    <property type="nucleotide sequence ID" value="NZ_JAAVNE010000004.1"/>
</dbReference>
<evidence type="ECO:0000313" key="3">
    <source>
        <dbReference type="EMBL" id="NKC30026.1"/>
    </source>
</evidence>
<comment type="caution">
    <text evidence="3">The sequence shown here is derived from an EMBL/GenBank/DDBJ whole genome shotgun (WGS) entry which is preliminary data.</text>
</comment>
<sequence length="51" mass="5287">MPRNAILLLLLLLAAACSARDVANTVRAACRGSPAHCTDPDQSPLARSPGM</sequence>
<evidence type="ECO:0000256" key="1">
    <source>
        <dbReference type="SAM" id="MobiDB-lite"/>
    </source>
</evidence>